<name>D2MNM8_9FIRM</name>
<dbReference type="Gene3D" id="3.90.76.10">
    <property type="entry name" value="Dipeptide-binding Protein, Domain 1"/>
    <property type="match status" value="1"/>
</dbReference>
<dbReference type="PANTHER" id="PTHR30290">
    <property type="entry name" value="PERIPLASMIC BINDING COMPONENT OF ABC TRANSPORTER"/>
    <property type="match status" value="1"/>
</dbReference>
<dbReference type="InterPro" id="IPR030678">
    <property type="entry name" value="Peptide/Ni-bd"/>
</dbReference>
<dbReference type="GO" id="GO:1904680">
    <property type="term" value="F:peptide transmembrane transporter activity"/>
    <property type="evidence" value="ECO:0007669"/>
    <property type="project" value="TreeGrafter"/>
</dbReference>
<evidence type="ECO:0000256" key="3">
    <source>
        <dbReference type="ARBA" id="ARBA00022448"/>
    </source>
</evidence>
<dbReference type="GO" id="GO:0015833">
    <property type="term" value="P:peptide transport"/>
    <property type="evidence" value="ECO:0007669"/>
    <property type="project" value="TreeGrafter"/>
</dbReference>
<dbReference type="OrthoDB" id="9801912at2"/>
<keyword evidence="4" id="KW-0732">Signal</keyword>
<evidence type="ECO:0000256" key="2">
    <source>
        <dbReference type="ARBA" id="ARBA00005695"/>
    </source>
</evidence>
<dbReference type="RefSeq" id="WP_006626999.1">
    <property type="nucleotide sequence ID" value="NZ_ADFR01000004.1"/>
</dbReference>
<dbReference type="GO" id="GO:0042597">
    <property type="term" value="C:periplasmic space"/>
    <property type="evidence" value="ECO:0007669"/>
    <property type="project" value="UniProtKB-ARBA"/>
</dbReference>
<dbReference type="InterPro" id="IPR023765">
    <property type="entry name" value="SBP_5_CS"/>
</dbReference>
<dbReference type="Gene3D" id="3.40.190.10">
    <property type="entry name" value="Periplasmic binding protein-like II"/>
    <property type="match status" value="1"/>
</dbReference>
<feature type="domain" description="Solute-binding protein family 5" evidence="5">
    <location>
        <begin position="75"/>
        <end position="521"/>
    </location>
</feature>
<comment type="subcellular location">
    <subcellularLocation>
        <location evidence="1">Cell membrane</location>
        <topology evidence="1">Lipid-anchor</topology>
    </subcellularLocation>
</comment>
<dbReference type="SUPFAM" id="SSF53850">
    <property type="entry name" value="Periplasmic binding protein-like II"/>
    <property type="match status" value="1"/>
</dbReference>
<dbReference type="PROSITE" id="PS01040">
    <property type="entry name" value="SBP_BACTERIAL_5"/>
    <property type="match status" value="1"/>
</dbReference>
<comment type="similarity">
    <text evidence="2">Belongs to the bacterial solute-binding protein 5 family.</text>
</comment>
<keyword evidence="7" id="KW-1185">Reference proteome</keyword>
<gene>
    <name evidence="6" type="ORF">HMPREF9013_0010</name>
</gene>
<protein>
    <submittedName>
        <fullName evidence="6">ABC transporter, substrate-binding protein, family 5</fullName>
    </submittedName>
</protein>
<dbReference type="PANTHER" id="PTHR30290:SF10">
    <property type="entry name" value="PERIPLASMIC OLIGOPEPTIDE-BINDING PROTEIN-RELATED"/>
    <property type="match status" value="1"/>
</dbReference>
<proteinExistence type="inferred from homology"/>
<sequence>MKTIFKKGFAVVAAIATLVGCSGKGGSATTTSEDFNYIYQTDPVTFDYLTTQRRVDTQVLVNLVDGLVENDRYGKYVGALAEKIEHSDDYKTWTFHLRKGAKWYTSEQEEYAETKAQDFVAGLQHALDAKSGTAYLVEGLVKNVSEYEKGLVGFDKVGVKALDDYTVQYQLVKPATYFDSLASYSILYPVNQKFLESKGKGCKLGAYNANTCSFGKTDPSSILYNGAYFLSNFTTKSKIEYTKNPNYWDKDHVYINKVNLIYDDGQDSHSVINGFEKGNYVQAGISGTWDPNEQKSYKNKYAGKVTSGLPDTSTFNLTFNYNRRAYKYSNKTDEQKKNTQAAIRNVNFRKAFRAAFDRVSYTTQRTGSEDLAKQMIRNTVTKGDFVNVNKGTFAQSVASQLKDKNQIRGDFNDGNDAFYNPEMVQKYIEAAKKDGIKFPVTLDYVTQDVDLFNAFAASMKSSIEKASNKQILINVHSEKSQDKYLAVTYNVEDAKDNDWDISTATGWGPDYLDPKSYLNIYSPINGDMIKSLGINAQNTSFYKESDKAAANALKLHEYQALLDKAEAISTDLNKRFEAYAKAEAWLTDNAVEIPIDCSPIVYKVSKVKPFTAEYSDAGPSIDKYKHMVVQKEIVTTEEYNKAKEEWLKKRSGK</sequence>
<dbReference type="CDD" id="cd08504">
    <property type="entry name" value="PBP2_OppA"/>
    <property type="match status" value="1"/>
</dbReference>
<dbReference type="GO" id="GO:0043190">
    <property type="term" value="C:ATP-binding cassette (ABC) transporter complex"/>
    <property type="evidence" value="ECO:0007669"/>
    <property type="project" value="InterPro"/>
</dbReference>
<comment type="caution">
    <text evidence="6">The sequence shown here is derived from an EMBL/GenBank/DDBJ whole genome shotgun (WGS) entry which is preliminary data.</text>
</comment>
<evidence type="ECO:0000259" key="5">
    <source>
        <dbReference type="Pfam" id="PF00496"/>
    </source>
</evidence>
<organism evidence="6 7">
    <name type="scientific">Bulleidia extructa W1219</name>
    <dbReference type="NCBI Taxonomy" id="679192"/>
    <lineage>
        <taxon>Bacteria</taxon>
        <taxon>Bacillati</taxon>
        <taxon>Bacillota</taxon>
        <taxon>Erysipelotrichia</taxon>
        <taxon>Erysipelotrichales</taxon>
        <taxon>Erysipelotrichaceae</taxon>
        <taxon>Bulleidia</taxon>
    </lineage>
</organism>
<evidence type="ECO:0000313" key="6">
    <source>
        <dbReference type="EMBL" id="EFC05819.1"/>
    </source>
</evidence>
<dbReference type="EMBL" id="ADFR01000004">
    <property type="protein sequence ID" value="EFC05819.1"/>
    <property type="molecule type" value="Genomic_DNA"/>
</dbReference>
<accession>D2MNM8</accession>
<dbReference type="Pfam" id="PF00496">
    <property type="entry name" value="SBP_bac_5"/>
    <property type="match status" value="1"/>
</dbReference>
<dbReference type="InterPro" id="IPR000914">
    <property type="entry name" value="SBP_5_dom"/>
</dbReference>
<evidence type="ECO:0000313" key="7">
    <source>
        <dbReference type="Proteomes" id="UP000005017"/>
    </source>
</evidence>
<dbReference type="AlphaFoldDB" id="D2MNM8"/>
<dbReference type="eggNOG" id="COG4166">
    <property type="taxonomic scope" value="Bacteria"/>
</dbReference>
<dbReference type="Gene3D" id="3.10.105.10">
    <property type="entry name" value="Dipeptide-binding Protein, Domain 3"/>
    <property type="match status" value="1"/>
</dbReference>
<dbReference type="PIRSF" id="PIRSF002741">
    <property type="entry name" value="MppA"/>
    <property type="match status" value="1"/>
</dbReference>
<reference evidence="7" key="1">
    <citation type="submission" date="2009-12" db="EMBL/GenBank/DDBJ databases">
        <title>Sequence of Clostridiales genomosp. BVAB3 str. UPII9-5.</title>
        <authorList>
            <person name="Madupu R."/>
            <person name="Durkin A.S."/>
            <person name="Torralba M."/>
            <person name="Methe B."/>
            <person name="Sutton G.G."/>
            <person name="Strausberg R.L."/>
            <person name="Nelson K.E."/>
        </authorList>
    </citation>
    <scope>NUCLEOTIDE SEQUENCE [LARGE SCALE GENOMIC DNA]</scope>
    <source>
        <strain evidence="7">W1219</strain>
    </source>
</reference>
<dbReference type="Proteomes" id="UP000005017">
    <property type="component" value="Unassembled WGS sequence"/>
</dbReference>
<dbReference type="PROSITE" id="PS51257">
    <property type="entry name" value="PROKAR_LIPOPROTEIN"/>
    <property type="match status" value="1"/>
</dbReference>
<evidence type="ECO:0000256" key="1">
    <source>
        <dbReference type="ARBA" id="ARBA00004193"/>
    </source>
</evidence>
<keyword evidence="3" id="KW-0813">Transport</keyword>
<dbReference type="STRING" id="679192.HMPREF9013_0010"/>
<dbReference type="InterPro" id="IPR039424">
    <property type="entry name" value="SBP_5"/>
</dbReference>
<evidence type="ECO:0000256" key="4">
    <source>
        <dbReference type="ARBA" id="ARBA00022729"/>
    </source>
</evidence>